<dbReference type="InterPro" id="IPR020550">
    <property type="entry name" value="Inositol_monophosphatase_CS"/>
</dbReference>
<keyword evidence="2 6" id="KW-1003">Cell membrane</keyword>
<dbReference type="Proteomes" id="UP001595796">
    <property type="component" value="Unassembled WGS sequence"/>
</dbReference>
<feature type="binding site" evidence="6">
    <location>
        <position position="75"/>
    </location>
    <ligand>
        <name>substrate</name>
    </ligand>
</feature>
<dbReference type="Pfam" id="PF00459">
    <property type="entry name" value="Inositol_P"/>
    <property type="match status" value="1"/>
</dbReference>
<dbReference type="CDD" id="cd01638">
    <property type="entry name" value="CysQ"/>
    <property type="match status" value="1"/>
</dbReference>
<keyword evidence="6" id="KW-0460">Magnesium</keyword>
<dbReference type="RefSeq" id="WP_379768944.1">
    <property type="nucleotide sequence ID" value="NZ_JBHSJF010000001.1"/>
</dbReference>
<keyword evidence="6" id="KW-0479">Metal-binding</keyword>
<dbReference type="InterPro" id="IPR050725">
    <property type="entry name" value="CysQ/Inositol_MonoPase"/>
</dbReference>
<keyword evidence="4 6" id="KW-0378">Hydrolase</keyword>
<evidence type="ECO:0000256" key="6">
    <source>
        <dbReference type="HAMAP-Rule" id="MF_02095"/>
    </source>
</evidence>
<evidence type="ECO:0000256" key="3">
    <source>
        <dbReference type="ARBA" id="ARBA00022519"/>
    </source>
</evidence>
<evidence type="ECO:0000256" key="2">
    <source>
        <dbReference type="ARBA" id="ARBA00022475"/>
    </source>
</evidence>
<keyword evidence="3 6" id="KW-0997">Cell inner membrane</keyword>
<evidence type="ECO:0000256" key="5">
    <source>
        <dbReference type="ARBA" id="ARBA00023136"/>
    </source>
</evidence>
<accession>A0ABV9YY58</accession>
<comment type="caution">
    <text evidence="7">The sequence shown here is derived from an EMBL/GenBank/DDBJ whole genome shotgun (WGS) entry which is preliminary data.</text>
</comment>
<protein>
    <recommendedName>
        <fullName evidence="6">3'(2'),5'-bisphosphate nucleotidase CysQ</fullName>
        <ecNumber evidence="6">3.1.3.7</ecNumber>
    </recommendedName>
    <alternativeName>
        <fullName evidence="6">3'(2'),5-bisphosphonucleoside 3'(2')-phosphohydrolase</fullName>
    </alternativeName>
    <alternativeName>
        <fullName evidence="6">3'-phosphoadenosine 5'-phosphate phosphatase</fullName>
        <shortName evidence="6">PAP phosphatase</shortName>
    </alternativeName>
</protein>
<evidence type="ECO:0000256" key="1">
    <source>
        <dbReference type="ARBA" id="ARBA00005289"/>
    </source>
</evidence>
<feature type="binding site" evidence="6">
    <location>
        <position position="226"/>
    </location>
    <ligand>
        <name>substrate</name>
    </ligand>
</feature>
<comment type="function">
    <text evidence="6">Converts adenosine-3',5'-bisphosphate (PAP) to AMP.</text>
</comment>
<organism evidence="7 8">
    <name type="scientific">Flaviflagellibacter deserti</name>
    <dbReference type="NCBI Taxonomy" id="2267266"/>
    <lineage>
        <taxon>Bacteria</taxon>
        <taxon>Pseudomonadati</taxon>
        <taxon>Pseudomonadota</taxon>
        <taxon>Alphaproteobacteria</taxon>
        <taxon>Hyphomicrobiales</taxon>
        <taxon>Flaviflagellibacter</taxon>
    </lineage>
</organism>
<dbReference type="InterPro" id="IPR000760">
    <property type="entry name" value="Inositol_monophosphatase-like"/>
</dbReference>
<evidence type="ECO:0000313" key="7">
    <source>
        <dbReference type="EMBL" id="MFC5066477.1"/>
    </source>
</evidence>
<evidence type="ECO:0000313" key="8">
    <source>
        <dbReference type="Proteomes" id="UP001595796"/>
    </source>
</evidence>
<feature type="binding site" evidence="6">
    <location>
        <position position="97"/>
    </location>
    <ligand>
        <name>Mg(2+)</name>
        <dbReference type="ChEBI" id="CHEBI:18420"/>
        <label>2</label>
    </ligand>
</feature>
<reference evidence="8" key="1">
    <citation type="journal article" date="2019" name="Int. J. Syst. Evol. Microbiol.">
        <title>The Global Catalogue of Microorganisms (GCM) 10K type strain sequencing project: providing services to taxonomists for standard genome sequencing and annotation.</title>
        <authorList>
            <consortium name="The Broad Institute Genomics Platform"/>
            <consortium name="The Broad Institute Genome Sequencing Center for Infectious Disease"/>
            <person name="Wu L."/>
            <person name="Ma J."/>
        </authorList>
    </citation>
    <scope>NUCLEOTIDE SEQUENCE [LARGE SCALE GENOMIC DNA]</scope>
    <source>
        <strain evidence="8">CGMCC 1.16444</strain>
    </source>
</reference>
<keyword evidence="8" id="KW-1185">Reference proteome</keyword>
<feature type="binding site" evidence="6">
    <location>
        <position position="94"/>
    </location>
    <ligand>
        <name>Mg(2+)</name>
        <dbReference type="ChEBI" id="CHEBI:18420"/>
        <label>1</label>
    </ligand>
</feature>
<dbReference type="Gene3D" id="3.40.190.80">
    <property type="match status" value="1"/>
</dbReference>
<gene>
    <name evidence="6" type="primary">cysQ</name>
    <name evidence="7" type="ORF">ACFPFW_00435</name>
</gene>
<comment type="subcellular location">
    <subcellularLocation>
        <location evidence="6">Cell inner membrane</location>
        <topology evidence="6">Peripheral membrane protein</topology>
        <orientation evidence="6">Cytoplasmic side</orientation>
    </subcellularLocation>
</comment>
<sequence>MSSLSGGTKELVSLAIPLTELAAEAGRLILSLSKTGFEVRSKADASPVTNADVQAEEMLMRGLGLILPGVPVLAEESASCGQYAETSGTFLVIDPLDGTREYVAGRPEYTVNIGLVIAGRPALGILAVPALGRFYRGVPGGGAQRALAEPGTLPDKHGFTPIATRAQPALPVALTSRGYNDPMTEAFLDMMAIEKRERLGSAYKFGLVAEGSADLYVRFGPTMEWDTAAGEALVVAAGGSVLTPEGELLGYGKVEQDFRNGPFVVWGQPPR</sequence>
<dbReference type="PANTHER" id="PTHR43028">
    <property type="entry name" value="3'(2'),5'-BISPHOSPHATE NUCLEOTIDASE 1"/>
    <property type="match status" value="1"/>
</dbReference>
<comment type="cofactor">
    <cofactor evidence="6">
        <name>Mg(2+)</name>
        <dbReference type="ChEBI" id="CHEBI:18420"/>
    </cofactor>
</comment>
<evidence type="ECO:0000256" key="4">
    <source>
        <dbReference type="ARBA" id="ARBA00022801"/>
    </source>
</evidence>
<comment type="similarity">
    <text evidence="1 6">Belongs to the inositol monophosphatase superfamily. CysQ family.</text>
</comment>
<feature type="binding site" evidence="6">
    <location>
        <position position="75"/>
    </location>
    <ligand>
        <name>Mg(2+)</name>
        <dbReference type="ChEBI" id="CHEBI:18420"/>
        <label>1</label>
    </ligand>
</feature>
<dbReference type="PANTHER" id="PTHR43028:SF5">
    <property type="entry name" value="3'(2'),5'-BISPHOSPHATE NUCLEOTIDASE 1"/>
    <property type="match status" value="1"/>
</dbReference>
<dbReference type="SUPFAM" id="SSF56655">
    <property type="entry name" value="Carbohydrate phosphatase"/>
    <property type="match status" value="1"/>
</dbReference>
<dbReference type="InterPro" id="IPR006240">
    <property type="entry name" value="CysQ"/>
</dbReference>
<dbReference type="HAMAP" id="MF_02095">
    <property type="entry name" value="CysQ"/>
    <property type="match status" value="1"/>
</dbReference>
<dbReference type="Gene3D" id="3.30.540.10">
    <property type="entry name" value="Fructose-1,6-Bisphosphatase, subunit A, domain 1"/>
    <property type="match status" value="1"/>
</dbReference>
<feature type="binding site" evidence="6">
    <location>
        <position position="96"/>
    </location>
    <ligand>
        <name>Mg(2+)</name>
        <dbReference type="ChEBI" id="CHEBI:18420"/>
        <label>1</label>
    </ligand>
</feature>
<dbReference type="PROSITE" id="PS00630">
    <property type="entry name" value="IMP_2"/>
    <property type="match status" value="1"/>
</dbReference>
<keyword evidence="5 6" id="KW-0472">Membrane</keyword>
<name>A0ABV9YY58_9HYPH</name>
<dbReference type="EC" id="3.1.3.7" evidence="6"/>
<dbReference type="PRINTS" id="PR00377">
    <property type="entry name" value="IMPHPHTASES"/>
</dbReference>
<feature type="binding site" evidence="6">
    <location>
        <position position="94"/>
    </location>
    <ligand>
        <name>Mg(2+)</name>
        <dbReference type="ChEBI" id="CHEBI:18420"/>
        <label>2</label>
    </ligand>
</feature>
<feature type="binding site" evidence="6">
    <location>
        <begin position="96"/>
        <end position="99"/>
    </location>
    <ligand>
        <name>substrate</name>
    </ligand>
</feature>
<comment type="catalytic activity">
    <reaction evidence="6">
        <text>adenosine 3',5'-bisphosphate + H2O = AMP + phosphate</text>
        <dbReference type="Rhea" id="RHEA:10040"/>
        <dbReference type="ChEBI" id="CHEBI:15377"/>
        <dbReference type="ChEBI" id="CHEBI:43474"/>
        <dbReference type="ChEBI" id="CHEBI:58343"/>
        <dbReference type="ChEBI" id="CHEBI:456215"/>
        <dbReference type="EC" id="3.1.3.7"/>
    </reaction>
</comment>
<dbReference type="EMBL" id="JBHSJF010000001">
    <property type="protein sequence ID" value="MFC5066477.1"/>
    <property type="molecule type" value="Genomic_DNA"/>
</dbReference>
<feature type="binding site" evidence="6">
    <location>
        <position position="226"/>
    </location>
    <ligand>
        <name>Mg(2+)</name>
        <dbReference type="ChEBI" id="CHEBI:18420"/>
        <label>2</label>
    </ligand>
</feature>
<proteinExistence type="inferred from homology"/>